<dbReference type="InterPro" id="IPR003775">
    <property type="entry name" value="Flagellar_assembly_factor_FliW"/>
</dbReference>
<keyword evidence="6" id="KW-0282">Flagellum</keyword>
<accession>A0A161Q9F4</accession>
<sequence length="148" mass="16796">MKINTKFFGEIEIEEEKIINFPNGIIGFEDLKRFVLIDHPGSDTIKWLQSVEEKDFALPVVDPLSFFPDYEPVINESDLKNLKLNSIEDGVVLCILTVPKNPESTTVNLKAPIVLNPLNRLGDQLIAENPDYQIKQPVKIFTESLKES</sequence>
<evidence type="ECO:0000256" key="2">
    <source>
        <dbReference type="ARBA" id="ARBA00022795"/>
    </source>
</evidence>
<comment type="caution">
    <text evidence="6">The sequence shown here is derived from an EMBL/GenBank/DDBJ whole genome shotgun (WGS) entry which is preliminary data.</text>
</comment>
<evidence type="ECO:0000256" key="5">
    <source>
        <dbReference type="HAMAP-Rule" id="MF_01185"/>
    </source>
</evidence>
<organism evidence="6 7">
    <name type="scientific">Thermovenabulum gondwanense</name>
    <dbReference type="NCBI Taxonomy" id="520767"/>
    <lineage>
        <taxon>Bacteria</taxon>
        <taxon>Bacillati</taxon>
        <taxon>Bacillota</taxon>
        <taxon>Clostridia</taxon>
        <taxon>Thermosediminibacterales</taxon>
        <taxon>Thermosediminibacteraceae</taxon>
        <taxon>Thermovenabulum</taxon>
    </lineage>
</organism>
<keyword evidence="1 5" id="KW-0963">Cytoplasm</keyword>
<keyword evidence="4 5" id="KW-0143">Chaperone</keyword>
<reference evidence="6 7" key="1">
    <citation type="submission" date="2015-12" db="EMBL/GenBank/DDBJ databases">
        <title>Draft genome of Thermovenabulum gondwanense isolated from a red thermophilic microbial mat colonisisng an outflow channel of a bore well.</title>
        <authorList>
            <person name="Patel B.K."/>
        </authorList>
    </citation>
    <scope>NUCLEOTIDE SEQUENCE [LARGE SCALE GENOMIC DNA]</scope>
    <source>
        <strain evidence="6 7">R270</strain>
    </source>
</reference>
<evidence type="ECO:0000256" key="4">
    <source>
        <dbReference type="ARBA" id="ARBA00023186"/>
    </source>
</evidence>
<gene>
    <name evidence="5 6" type="primary">fliW</name>
    <name evidence="6" type="ORF">ATZ99_21460</name>
</gene>
<keyword evidence="6" id="KW-0969">Cilium</keyword>
<evidence type="ECO:0000313" key="7">
    <source>
        <dbReference type="Proteomes" id="UP000075737"/>
    </source>
</evidence>
<comment type="similarity">
    <text evidence="5">Belongs to the FliW family.</text>
</comment>
<keyword evidence="6" id="KW-0966">Cell projection</keyword>
<dbReference type="Proteomes" id="UP000075737">
    <property type="component" value="Unassembled WGS sequence"/>
</dbReference>
<protein>
    <recommendedName>
        <fullName evidence="5">Flagellar assembly factor FliW</fullName>
    </recommendedName>
</protein>
<dbReference type="Gene3D" id="2.30.290.10">
    <property type="entry name" value="BH3618-like"/>
    <property type="match status" value="1"/>
</dbReference>
<name>A0A161Q9F4_9FIRM</name>
<comment type="subunit">
    <text evidence="5">Interacts with translational regulator CsrA and flagellin(s).</text>
</comment>
<dbReference type="GO" id="GO:0044780">
    <property type="term" value="P:bacterial-type flagellum assembly"/>
    <property type="evidence" value="ECO:0007669"/>
    <property type="project" value="UniProtKB-UniRule"/>
</dbReference>
<evidence type="ECO:0000256" key="1">
    <source>
        <dbReference type="ARBA" id="ARBA00022490"/>
    </source>
</evidence>
<dbReference type="OrthoDB" id="9801235at2"/>
<dbReference type="NCBIfam" id="NF009793">
    <property type="entry name" value="PRK13285.1-1"/>
    <property type="match status" value="1"/>
</dbReference>
<dbReference type="STRING" id="520767.ATZ99_21460"/>
<comment type="subcellular location">
    <subcellularLocation>
        <location evidence="5">Cytoplasm</location>
    </subcellularLocation>
</comment>
<proteinExistence type="inferred from homology"/>
<dbReference type="PANTHER" id="PTHR39190:SF1">
    <property type="entry name" value="FLAGELLAR ASSEMBLY FACTOR FLIW"/>
    <property type="match status" value="1"/>
</dbReference>
<dbReference type="EMBL" id="LOHZ01000044">
    <property type="protein sequence ID" value="KYO64115.1"/>
    <property type="molecule type" value="Genomic_DNA"/>
</dbReference>
<keyword evidence="3 5" id="KW-0810">Translation regulation</keyword>
<comment type="function">
    <text evidence="5">Acts as an anti-CsrA protein, binds CsrA and prevents it from repressing translation of its target genes, one of which is flagellin. Binds to flagellin and participates in the assembly of the flagellum.</text>
</comment>
<dbReference type="PANTHER" id="PTHR39190">
    <property type="entry name" value="FLAGELLAR ASSEMBLY FACTOR FLIW"/>
    <property type="match status" value="1"/>
</dbReference>
<dbReference type="AlphaFoldDB" id="A0A161Q9F4"/>
<evidence type="ECO:0000256" key="3">
    <source>
        <dbReference type="ARBA" id="ARBA00022845"/>
    </source>
</evidence>
<evidence type="ECO:0000313" key="6">
    <source>
        <dbReference type="EMBL" id="KYO64115.1"/>
    </source>
</evidence>
<dbReference type="HAMAP" id="MF_01185">
    <property type="entry name" value="FliW"/>
    <property type="match status" value="1"/>
</dbReference>
<dbReference type="Pfam" id="PF02623">
    <property type="entry name" value="FliW"/>
    <property type="match status" value="1"/>
</dbReference>
<dbReference type="InterPro" id="IPR024046">
    <property type="entry name" value="Flagellar_assmbl_FliW_dom_sf"/>
</dbReference>
<dbReference type="GO" id="GO:0005737">
    <property type="term" value="C:cytoplasm"/>
    <property type="evidence" value="ECO:0007669"/>
    <property type="project" value="UniProtKB-SubCell"/>
</dbReference>
<keyword evidence="2 5" id="KW-1005">Bacterial flagellum biogenesis</keyword>
<dbReference type="GO" id="GO:0006417">
    <property type="term" value="P:regulation of translation"/>
    <property type="evidence" value="ECO:0007669"/>
    <property type="project" value="UniProtKB-KW"/>
</dbReference>
<keyword evidence="7" id="KW-1185">Reference proteome</keyword>
<dbReference type="SUPFAM" id="SSF141457">
    <property type="entry name" value="BH3618-like"/>
    <property type="match status" value="1"/>
</dbReference>
<dbReference type="RefSeq" id="WP_068749240.1">
    <property type="nucleotide sequence ID" value="NZ_LOHZ01000044.1"/>
</dbReference>